<comment type="caution">
    <text evidence="3">The sequence shown here is derived from an EMBL/GenBank/DDBJ whole genome shotgun (WGS) entry which is preliminary data.</text>
</comment>
<reference evidence="3 4" key="1">
    <citation type="journal article" date="2014" name="Antonie Van Leeuwenhoek">
        <title>Hyphomonas beringensis sp. nov. and Hyphomonas chukchiensis sp. nov., isolated from surface seawater of the Bering Sea and Chukchi Sea.</title>
        <authorList>
            <person name="Li C."/>
            <person name="Lai Q."/>
            <person name="Li G."/>
            <person name="Dong C."/>
            <person name="Wang J."/>
            <person name="Liao Y."/>
            <person name="Shao Z."/>
        </authorList>
    </citation>
    <scope>NUCLEOTIDE SEQUENCE [LARGE SCALE GENOMIC DNA]</scope>
    <source>
        <strain evidence="3 4">SCH89</strain>
    </source>
</reference>
<name>A0A059G0X0_9PROT</name>
<dbReference type="InterPro" id="IPR038461">
    <property type="entry name" value="Schlafen_AlbA_2_dom_sf"/>
</dbReference>
<dbReference type="AlphaFoldDB" id="A0A059G0X0"/>
<feature type="transmembrane region" description="Helical" evidence="1">
    <location>
        <begin position="7"/>
        <end position="26"/>
    </location>
</feature>
<dbReference type="eggNOG" id="COG2865">
    <property type="taxonomic scope" value="Bacteria"/>
</dbReference>
<dbReference type="STRING" id="1280953.HOC_20223"/>
<feature type="transmembrane region" description="Helical" evidence="1">
    <location>
        <begin position="46"/>
        <end position="70"/>
    </location>
</feature>
<evidence type="ECO:0000256" key="1">
    <source>
        <dbReference type="SAM" id="Phobius"/>
    </source>
</evidence>
<dbReference type="PATRIC" id="fig|1280953.3.peg.4022"/>
<organism evidence="3 4">
    <name type="scientific">Hyphomonas oceanitis SCH89</name>
    <dbReference type="NCBI Taxonomy" id="1280953"/>
    <lineage>
        <taxon>Bacteria</taxon>
        <taxon>Pseudomonadati</taxon>
        <taxon>Pseudomonadota</taxon>
        <taxon>Alphaproteobacteria</taxon>
        <taxon>Hyphomonadales</taxon>
        <taxon>Hyphomonadaceae</taxon>
        <taxon>Hyphomonas</taxon>
    </lineage>
</organism>
<accession>A0A059G0X0</accession>
<keyword evidence="1" id="KW-1133">Transmembrane helix</keyword>
<keyword evidence="1" id="KW-0472">Membrane</keyword>
<sequence length="249" mass="27520">MGAVIGVIVLHPIITLVLWMEYGALFSPEYSDFGRFAWERVSGAPVYHLMAMNAIFAALGAAIGVVFAVLTRALSVQSRKAEGLLEYLQTALPSVIAGGENEFTEFKSTLRWDINESRTNRSLEQVIAKTIAGLMNHEGGRLLIGVTDEGNLTGIEQDLKTLRQPSVDEFERALTGIVKAYLGGVACTLIRCRFLKIDDMTICWVLVERAAEPVFLVLSDTSKYYVRTGNSTRELNAAEAHDHIQRRGR</sequence>
<dbReference type="InterPro" id="IPR007421">
    <property type="entry name" value="Schlafen_AlbA_2_dom"/>
</dbReference>
<dbReference type="Gene3D" id="3.30.950.30">
    <property type="entry name" value="Schlafen, AAA domain"/>
    <property type="match status" value="1"/>
</dbReference>
<keyword evidence="1" id="KW-0812">Transmembrane</keyword>
<protein>
    <submittedName>
        <fullName evidence="3">ATPase AAA</fullName>
    </submittedName>
</protein>
<evidence type="ECO:0000313" key="3">
    <source>
        <dbReference type="EMBL" id="KCZ98788.1"/>
    </source>
</evidence>
<dbReference type="Proteomes" id="UP000024942">
    <property type="component" value="Unassembled WGS sequence"/>
</dbReference>
<dbReference type="EMBL" id="ARYL01000083">
    <property type="protein sequence ID" value="KCZ98788.1"/>
    <property type="molecule type" value="Genomic_DNA"/>
</dbReference>
<evidence type="ECO:0000313" key="4">
    <source>
        <dbReference type="Proteomes" id="UP000024942"/>
    </source>
</evidence>
<keyword evidence="4" id="KW-1185">Reference proteome</keyword>
<dbReference type="PANTHER" id="PTHR30595">
    <property type="entry name" value="GLPR-RELATED TRANSCRIPTIONAL REPRESSOR"/>
    <property type="match status" value="1"/>
</dbReference>
<dbReference type="Pfam" id="PF04326">
    <property type="entry name" value="SLFN_AlbA_2"/>
    <property type="match status" value="1"/>
</dbReference>
<feature type="domain" description="Schlafen AlbA-2" evidence="2">
    <location>
        <begin position="100"/>
        <end position="236"/>
    </location>
</feature>
<gene>
    <name evidence="3" type="ORF">HOC_20223</name>
</gene>
<proteinExistence type="predicted"/>
<dbReference type="PANTHER" id="PTHR30595:SF6">
    <property type="entry name" value="SCHLAFEN ALBA-2 DOMAIN-CONTAINING PROTEIN"/>
    <property type="match status" value="1"/>
</dbReference>
<evidence type="ECO:0000259" key="2">
    <source>
        <dbReference type="Pfam" id="PF04326"/>
    </source>
</evidence>